<keyword evidence="3" id="KW-1185">Reference proteome</keyword>
<organism evidence="2 3">
    <name type="scientific">Alternaria atra</name>
    <dbReference type="NCBI Taxonomy" id="119953"/>
    <lineage>
        <taxon>Eukaryota</taxon>
        <taxon>Fungi</taxon>
        <taxon>Dikarya</taxon>
        <taxon>Ascomycota</taxon>
        <taxon>Pezizomycotina</taxon>
        <taxon>Dothideomycetes</taxon>
        <taxon>Pleosporomycetidae</taxon>
        <taxon>Pleosporales</taxon>
        <taxon>Pleosporineae</taxon>
        <taxon>Pleosporaceae</taxon>
        <taxon>Alternaria</taxon>
        <taxon>Alternaria sect. Ulocladioides</taxon>
    </lineage>
</organism>
<dbReference type="AlphaFoldDB" id="A0A8J2IKW8"/>
<sequence length="351" mass="38584">MSDTNSAHTPLNESIRCLRQFLRRYHEPSPTGDPALDRQNFRLQAEAERSLAQLEELGTTSSYNRQARVPPVRVMTTPPTFGDNTAAALTPGQRGPRKPVTTLVSMLPKTTYNEADEAKGTVRTLPYVRVQCQLLHYLGIHASDTLTPRQAFRWTEDTAENKRPQTKDALRLCYYMRYQGFDTYAAFRDGFMSLYIANQNTDVKGPGPDLLYWKQNFKNNAIVHEVTTQYESNGARGPRRNAFAPTDATTQELLAHLNAMSTASNRAQFANNLAVAEQDGHGEDAEGNVGPMLENNEGQADGDGRPAQGSLAACIAAATADLEILLLSNSPDTAAIDAAIARVAELNSHED</sequence>
<dbReference type="OrthoDB" id="3770722at2759"/>
<feature type="region of interest" description="Disordered" evidence="1">
    <location>
        <begin position="73"/>
        <end position="99"/>
    </location>
</feature>
<accession>A0A8J2IKW8</accession>
<dbReference type="RefSeq" id="XP_043173236.1">
    <property type="nucleotide sequence ID" value="XM_043317301.1"/>
</dbReference>
<feature type="region of interest" description="Disordered" evidence="1">
    <location>
        <begin position="278"/>
        <end position="307"/>
    </location>
</feature>
<comment type="caution">
    <text evidence="2">The sequence shown here is derived from an EMBL/GenBank/DDBJ whole genome shotgun (WGS) entry which is preliminary data.</text>
</comment>
<dbReference type="GeneID" id="67021913"/>
<gene>
    <name evidence="2" type="ORF">ALTATR162_LOCUS9667</name>
</gene>
<dbReference type="EMBL" id="CAJRGZ010000025">
    <property type="protein sequence ID" value="CAG5181248.1"/>
    <property type="molecule type" value="Genomic_DNA"/>
</dbReference>
<evidence type="ECO:0000313" key="3">
    <source>
        <dbReference type="Proteomes" id="UP000676310"/>
    </source>
</evidence>
<name>A0A8J2IKW8_9PLEO</name>
<evidence type="ECO:0000256" key="1">
    <source>
        <dbReference type="SAM" id="MobiDB-lite"/>
    </source>
</evidence>
<proteinExistence type="predicted"/>
<reference evidence="2" key="1">
    <citation type="submission" date="2021-05" db="EMBL/GenBank/DDBJ databases">
        <authorList>
            <person name="Stam R."/>
        </authorList>
    </citation>
    <scope>NUCLEOTIDE SEQUENCE</scope>
    <source>
        <strain evidence="2">CS162</strain>
    </source>
</reference>
<protein>
    <submittedName>
        <fullName evidence="2">Uncharacterized protein</fullName>
    </submittedName>
</protein>
<dbReference type="Proteomes" id="UP000676310">
    <property type="component" value="Unassembled WGS sequence"/>
</dbReference>
<evidence type="ECO:0000313" key="2">
    <source>
        <dbReference type="EMBL" id="CAG5181248.1"/>
    </source>
</evidence>